<sequence>MTTLKDIMTMDIATLDPDATLKEAATLMLERDIGNVLVMDGDQLLGILTDRDIVIRAVAYGRDPGAVARDFVSPDVLTLDVDMNIEDAAREMAHRQVRRLPVTRDGKIVGIVSLGDLATRDETNADQQALEGISQPTNAR</sequence>
<dbReference type="PANTHER" id="PTHR43080:SF2">
    <property type="entry name" value="CBS DOMAIN-CONTAINING PROTEIN"/>
    <property type="match status" value="1"/>
</dbReference>
<proteinExistence type="predicted"/>
<reference evidence="5" key="2">
    <citation type="submission" date="2011-01" db="EMBL/GenBank/DDBJ databases">
        <title>The complete genome of Deinococcus maricopensis DSM 21211.</title>
        <authorList>
            <consortium name="US DOE Joint Genome Institute (JGI-PGF)"/>
            <person name="Lucas S."/>
            <person name="Copeland A."/>
            <person name="Lapidus A."/>
            <person name="Goodwin L."/>
            <person name="Pitluck S."/>
            <person name="Kyrpides N."/>
            <person name="Mavromatis K."/>
            <person name="Pagani I."/>
            <person name="Ivanova N."/>
            <person name="Ovchinnikova G."/>
            <person name="Zeytun A."/>
            <person name="Detter J.C."/>
            <person name="Han C."/>
            <person name="Land M."/>
            <person name="Hauser L."/>
            <person name="Markowitz V."/>
            <person name="Cheng J.-F."/>
            <person name="Hugenholtz P."/>
            <person name="Woyke T."/>
            <person name="Wu D."/>
            <person name="Pukall R."/>
            <person name="Gehrich-Schroeter G."/>
            <person name="Brambilla E."/>
            <person name="Klenk H.-P."/>
            <person name="Eisen J.A."/>
        </authorList>
    </citation>
    <scope>NUCLEOTIDE SEQUENCE [LARGE SCALE GENOMIC DNA]</scope>
    <source>
        <strain evidence="5">DSM 21211 / LMG 22137 / NRRL B-23946 / LB-34</strain>
    </source>
</reference>
<evidence type="ECO:0000259" key="3">
    <source>
        <dbReference type="PROSITE" id="PS51371"/>
    </source>
</evidence>
<evidence type="ECO:0000256" key="1">
    <source>
        <dbReference type="ARBA" id="ARBA00023122"/>
    </source>
</evidence>
<evidence type="ECO:0000313" key="5">
    <source>
        <dbReference type="Proteomes" id="UP000008635"/>
    </source>
</evidence>
<feature type="domain" description="CBS" evidence="3">
    <location>
        <begin position="8"/>
        <end position="64"/>
    </location>
</feature>
<dbReference type="Gene3D" id="3.10.580.10">
    <property type="entry name" value="CBS-domain"/>
    <property type="match status" value="1"/>
</dbReference>
<dbReference type="CDD" id="cd04622">
    <property type="entry name" value="CBS_pair_HRP1_like"/>
    <property type="match status" value="1"/>
</dbReference>
<dbReference type="InterPro" id="IPR000644">
    <property type="entry name" value="CBS_dom"/>
</dbReference>
<evidence type="ECO:0000256" key="2">
    <source>
        <dbReference type="PROSITE-ProRule" id="PRU00703"/>
    </source>
</evidence>
<keyword evidence="1 2" id="KW-0129">CBS domain</keyword>
<dbReference type="EMBL" id="CP002454">
    <property type="protein sequence ID" value="ADV66981.1"/>
    <property type="molecule type" value="Genomic_DNA"/>
</dbReference>
<organism evidence="4 5">
    <name type="scientific">Deinococcus maricopensis (strain DSM 21211 / LMG 22137 / NRRL B-23946 / LB-34)</name>
    <dbReference type="NCBI Taxonomy" id="709986"/>
    <lineage>
        <taxon>Bacteria</taxon>
        <taxon>Thermotogati</taxon>
        <taxon>Deinococcota</taxon>
        <taxon>Deinococci</taxon>
        <taxon>Deinococcales</taxon>
        <taxon>Deinococcaceae</taxon>
        <taxon>Deinococcus</taxon>
    </lineage>
</organism>
<dbReference type="PANTHER" id="PTHR43080">
    <property type="entry name" value="CBS DOMAIN-CONTAINING PROTEIN CBSX3, MITOCHONDRIAL"/>
    <property type="match status" value="1"/>
</dbReference>
<dbReference type="Proteomes" id="UP000008635">
    <property type="component" value="Chromosome"/>
</dbReference>
<accession>E8U7E2</accession>
<dbReference type="PROSITE" id="PS51371">
    <property type="entry name" value="CBS"/>
    <property type="match status" value="2"/>
</dbReference>
<dbReference type="HOGENOM" id="CLU_040681_12_0_0"/>
<keyword evidence="5" id="KW-1185">Reference proteome</keyword>
<protein>
    <submittedName>
        <fullName evidence="4">Putative signal transduction protein with CBS domains</fullName>
    </submittedName>
</protein>
<feature type="domain" description="CBS" evidence="3">
    <location>
        <begin position="72"/>
        <end position="127"/>
    </location>
</feature>
<dbReference type="AlphaFoldDB" id="E8U7E2"/>
<dbReference type="InterPro" id="IPR046342">
    <property type="entry name" value="CBS_dom_sf"/>
</dbReference>
<dbReference type="OrthoDB" id="9802114at2"/>
<dbReference type="STRING" id="709986.Deima_1331"/>
<dbReference type="SMART" id="SM00116">
    <property type="entry name" value="CBS"/>
    <property type="match status" value="2"/>
</dbReference>
<evidence type="ECO:0000313" key="4">
    <source>
        <dbReference type="EMBL" id="ADV66981.1"/>
    </source>
</evidence>
<dbReference type="InterPro" id="IPR051257">
    <property type="entry name" value="Diverse_CBS-Domain"/>
</dbReference>
<dbReference type="KEGG" id="dmr:Deima_1331"/>
<name>E8U7E2_DEIML</name>
<dbReference type="eggNOG" id="COG0517">
    <property type="taxonomic scope" value="Bacteria"/>
</dbReference>
<reference evidence="4 5" key="1">
    <citation type="journal article" date="2011" name="Stand. Genomic Sci.">
        <title>Complete genome sequence of Deinococcus maricopensis type strain (LB-34).</title>
        <authorList>
            <person name="Pukall R."/>
            <person name="Zeytun A."/>
            <person name="Lucas S."/>
            <person name="Lapidus A."/>
            <person name="Hammon N."/>
            <person name="Deshpande S."/>
            <person name="Nolan M."/>
            <person name="Cheng J.F."/>
            <person name="Pitluck S."/>
            <person name="Liolios K."/>
            <person name="Pagani I."/>
            <person name="Mikhailova N."/>
            <person name="Ivanova N."/>
            <person name="Mavromatis K."/>
            <person name="Pati A."/>
            <person name="Tapia R."/>
            <person name="Han C."/>
            <person name="Goodwin L."/>
            <person name="Chen A."/>
            <person name="Palaniappan K."/>
            <person name="Land M."/>
            <person name="Hauser L."/>
            <person name="Chang Y.J."/>
            <person name="Jeffries C.D."/>
            <person name="Brambilla E.M."/>
            <person name="Rohde M."/>
            <person name="Goker M."/>
            <person name="Detter J.C."/>
            <person name="Woyke T."/>
            <person name="Bristow J."/>
            <person name="Eisen J.A."/>
            <person name="Markowitz V."/>
            <person name="Hugenholtz P."/>
            <person name="Kyrpides N.C."/>
            <person name="Klenk H.P."/>
        </authorList>
    </citation>
    <scope>NUCLEOTIDE SEQUENCE [LARGE SCALE GENOMIC DNA]</scope>
    <source>
        <strain evidence="5">DSM 21211 / LMG 22137 / NRRL B-23946 / LB-34</strain>
    </source>
</reference>
<dbReference type="RefSeq" id="WP_013556486.1">
    <property type="nucleotide sequence ID" value="NC_014958.1"/>
</dbReference>
<dbReference type="SUPFAM" id="SSF54631">
    <property type="entry name" value="CBS-domain pair"/>
    <property type="match status" value="1"/>
</dbReference>
<gene>
    <name evidence="4" type="ordered locus">Deima_1331</name>
</gene>
<dbReference type="Pfam" id="PF00571">
    <property type="entry name" value="CBS"/>
    <property type="match status" value="2"/>
</dbReference>